<proteinExistence type="predicted"/>
<evidence type="ECO:0000313" key="10">
    <source>
        <dbReference type="EMBL" id="PXX79466.1"/>
    </source>
</evidence>
<dbReference type="PANTHER" id="PTHR48111:SF1">
    <property type="entry name" value="TWO-COMPONENT RESPONSE REGULATOR ORR33"/>
    <property type="match status" value="1"/>
</dbReference>
<dbReference type="SMART" id="SM00448">
    <property type="entry name" value="REC"/>
    <property type="match status" value="1"/>
</dbReference>
<comment type="caution">
    <text evidence="10">The sequence shown here is derived from an EMBL/GenBank/DDBJ whole genome shotgun (WGS) entry which is preliminary data.</text>
</comment>
<evidence type="ECO:0000259" key="8">
    <source>
        <dbReference type="PROSITE" id="PS50110"/>
    </source>
</evidence>
<feature type="domain" description="OmpR/PhoB-type" evidence="9">
    <location>
        <begin position="124"/>
        <end position="220"/>
    </location>
</feature>
<dbReference type="InterPro" id="IPR036388">
    <property type="entry name" value="WH-like_DNA-bd_sf"/>
</dbReference>
<dbReference type="InterPro" id="IPR011006">
    <property type="entry name" value="CheY-like_superfamily"/>
</dbReference>
<evidence type="ECO:0000256" key="2">
    <source>
        <dbReference type="ARBA" id="ARBA00023012"/>
    </source>
</evidence>
<keyword evidence="11" id="KW-1185">Reference proteome</keyword>
<dbReference type="GO" id="GO:0005829">
    <property type="term" value="C:cytosol"/>
    <property type="evidence" value="ECO:0007669"/>
    <property type="project" value="TreeGrafter"/>
</dbReference>
<organism evidence="10 11">
    <name type="scientific">Rivihabitans pingtungensis</name>
    <dbReference type="NCBI Taxonomy" id="1054498"/>
    <lineage>
        <taxon>Bacteria</taxon>
        <taxon>Pseudomonadati</taxon>
        <taxon>Pseudomonadota</taxon>
        <taxon>Betaproteobacteria</taxon>
        <taxon>Neisseriales</taxon>
        <taxon>Aquaspirillaceae</taxon>
        <taxon>Rivihabitans</taxon>
    </lineage>
</organism>
<evidence type="ECO:0000256" key="3">
    <source>
        <dbReference type="ARBA" id="ARBA00023015"/>
    </source>
</evidence>
<evidence type="ECO:0000256" key="7">
    <source>
        <dbReference type="PROSITE-ProRule" id="PRU01091"/>
    </source>
</evidence>
<dbReference type="Pfam" id="PF00486">
    <property type="entry name" value="Trans_reg_C"/>
    <property type="match status" value="1"/>
</dbReference>
<dbReference type="PANTHER" id="PTHR48111">
    <property type="entry name" value="REGULATOR OF RPOS"/>
    <property type="match status" value="1"/>
</dbReference>
<keyword evidence="2" id="KW-0902">Two-component regulatory system</keyword>
<dbReference type="Gene3D" id="1.10.10.10">
    <property type="entry name" value="Winged helix-like DNA-binding domain superfamily/Winged helix DNA-binding domain"/>
    <property type="match status" value="1"/>
</dbReference>
<sequence>MTDAHIVLTHGHLDTLETLSQALHHQGLTVATHSSWTALQAWLTVRPASVLAIDLDLPDGQGLEMVRELRARYPQLGIIALSEDGSLNARIDGLSSGADAYLVQPVDARELHLTVRTLLRRLPLAVGECPPGWALNPRTLTLTAPNGAHIALTHNETRVLNAAARAEGALVSRRCLIEALGANYWDYDERRLEALISRLRRKLPGLSVRGIKGQGYVFDPVRLDGQQPVSRVAEHVN</sequence>
<dbReference type="GO" id="GO:0032993">
    <property type="term" value="C:protein-DNA complex"/>
    <property type="evidence" value="ECO:0007669"/>
    <property type="project" value="TreeGrafter"/>
</dbReference>
<dbReference type="Pfam" id="PF00072">
    <property type="entry name" value="Response_reg"/>
    <property type="match status" value="1"/>
</dbReference>
<dbReference type="EMBL" id="QJKI01000006">
    <property type="protein sequence ID" value="PXX79466.1"/>
    <property type="molecule type" value="Genomic_DNA"/>
</dbReference>
<protein>
    <submittedName>
        <fullName evidence="10">DNA-binding response OmpR family regulator</fullName>
    </submittedName>
</protein>
<evidence type="ECO:0000313" key="11">
    <source>
        <dbReference type="Proteomes" id="UP000247555"/>
    </source>
</evidence>
<dbReference type="SMART" id="SM00862">
    <property type="entry name" value="Trans_reg_C"/>
    <property type="match status" value="1"/>
</dbReference>
<dbReference type="GO" id="GO:0006355">
    <property type="term" value="P:regulation of DNA-templated transcription"/>
    <property type="evidence" value="ECO:0007669"/>
    <property type="project" value="InterPro"/>
</dbReference>
<evidence type="ECO:0000256" key="4">
    <source>
        <dbReference type="ARBA" id="ARBA00023125"/>
    </source>
</evidence>
<dbReference type="PROSITE" id="PS51755">
    <property type="entry name" value="OMPR_PHOB"/>
    <property type="match status" value="1"/>
</dbReference>
<feature type="DNA-binding region" description="OmpR/PhoB-type" evidence="7">
    <location>
        <begin position="124"/>
        <end position="220"/>
    </location>
</feature>
<keyword evidence="4 7" id="KW-0238">DNA-binding</keyword>
<dbReference type="InterPro" id="IPR016032">
    <property type="entry name" value="Sig_transdc_resp-reg_C-effctor"/>
</dbReference>
<dbReference type="PROSITE" id="PS50110">
    <property type="entry name" value="RESPONSE_REGULATORY"/>
    <property type="match status" value="1"/>
</dbReference>
<feature type="modified residue" description="4-aspartylphosphate" evidence="6">
    <location>
        <position position="54"/>
    </location>
</feature>
<reference evidence="10 11" key="1">
    <citation type="submission" date="2018-05" db="EMBL/GenBank/DDBJ databases">
        <title>Genomic Encyclopedia of Type Strains, Phase IV (KMG-IV): sequencing the most valuable type-strain genomes for metagenomic binning, comparative biology and taxonomic classification.</title>
        <authorList>
            <person name="Goeker M."/>
        </authorList>
    </citation>
    <scope>NUCLEOTIDE SEQUENCE [LARGE SCALE GENOMIC DNA]</scope>
    <source>
        <strain evidence="10 11">DSM 29661</strain>
    </source>
</reference>
<accession>A0A318KV09</accession>
<dbReference type="Proteomes" id="UP000247555">
    <property type="component" value="Unassembled WGS sequence"/>
</dbReference>
<dbReference type="InterPro" id="IPR039420">
    <property type="entry name" value="WalR-like"/>
</dbReference>
<dbReference type="InterPro" id="IPR001867">
    <property type="entry name" value="OmpR/PhoB-type_DNA-bd"/>
</dbReference>
<gene>
    <name evidence="10" type="ORF">DFR34_106102</name>
</gene>
<dbReference type="GO" id="GO:0000976">
    <property type="term" value="F:transcription cis-regulatory region binding"/>
    <property type="evidence" value="ECO:0007669"/>
    <property type="project" value="TreeGrafter"/>
</dbReference>
<keyword evidence="1 6" id="KW-0597">Phosphoprotein</keyword>
<dbReference type="AlphaFoldDB" id="A0A318KV09"/>
<evidence type="ECO:0000256" key="1">
    <source>
        <dbReference type="ARBA" id="ARBA00022553"/>
    </source>
</evidence>
<dbReference type="RefSeq" id="WP_110390378.1">
    <property type="nucleotide sequence ID" value="NZ_QJKI01000006.1"/>
</dbReference>
<evidence type="ECO:0000259" key="9">
    <source>
        <dbReference type="PROSITE" id="PS51755"/>
    </source>
</evidence>
<evidence type="ECO:0000256" key="5">
    <source>
        <dbReference type="ARBA" id="ARBA00023163"/>
    </source>
</evidence>
<keyword evidence="3" id="KW-0805">Transcription regulation</keyword>
<keyword evidence="5" id="KW-0804">Transcription</keyword>
<evidence type="ECO:0000256" key="6">
    <source>
        <dbReference type="PROSITE-ProRule" id="PRU00169"/>
    </source>
</evidence>
<dbReference type="OrthoDB" id="8583421at2"/>
<dbReference type="GO" id="GO:0000156">
    <property type="term" value="F:phosphorelay response regulator activity"/>
    <property type="evidence" value="ECO:0007669"/>
    <property type="project" value="TreeGrafter"/>
</dbReference>
<name>A0A318KV09_9NEIS</name>
<dbReference type="SUPFAM" id="SSF46894">
    <property type="entry name" value="C-terminal effector domain of the bipartite response regulators"/>
    <property type="match status" value="1"/>
</dbReference>
<dbReference type="InterPro" id="IPR001789">
    <property type="entry name" value="Sig_transdc_resp-reg_receiver"/>
</dbReference>
<dbReference type="Gene3D" id="3.40.50.2300">
    <property type="match status" value="1"/>
</dbReference>
<dbReference type="SUPFAM" id="SSF52172">
    <property type="entry name" value="CheY-like"/>
    <property type="match status" value="1"/>
</dbReference>
<feature type="domain" description="Response regulatory" evidence="8">
    <location>
        <begin position="5"/>
        <end position="119"/>
    </location>
</feature>